<evidence type="ECO:0000256" key="1">
    <source>
        <dbReference type="SAM" id="Phobius"/>
    </source>
</evidence>
<sequence length="116" mass="12846">MLNSLLTACIVLNSPKCMPLSVLPQTVDNAGCRLFVIICWNKRLLKIHNRVLLLLVLLLAAALMLLPIINNAPNRLVSGEPLGITQLPGTLHYWLAIPFLMLAGLTLVPEERSLNW</sequence>
<keyword evidence="1" id="KW-0472">Membrane</keyword>
<reference evidence="2 3" key="1">
    <citation type="submission" date="2018-06" db="EMBL/GenBank/DDBJ databases">
        <authorList>
            <consortium name="Pathogen Informatics"/>
            <person name="Doyle S."/>
        </authorList>
    </citation>
    <scope>NUCLEOTIDE SEQUENCE [LARGE SCALE GENOMIC DNA]</scope>
    <source>
        <strain evidence="2 3">NCTC12120</strain>
    </source>
</reference>
<evidence type="ECO:0000313" key="3">
    <source>
        <dbReference type="Proteomes" id="UP000251197"/>
    </source>
</evidence>
<organism evidence="2 3">
    <name type="scientific">Cedecea neteri</name>
    <dbReference type="NCBI Taxonomy" id="158822"/>
    <lineage>
        <taxon>Bacteria</taxon>
        <taxon>Pseudomonadati</taxon>
        <taxon>Pseudomonadota</taxon>
        <taxon>Gammaproteobacteria</taxon>
        <taxon>Enterobacterales</taxon>
        <taxon>Enterobacteriaceae</taxon>
        <taxon>Cedecea</taxon>
    </lineage>
</organism>
<name>A0A2X2STQ1_9ENTR</name>
<gene>
    <name evidence="2" type="ORF">NCTC12120_00308</name>
</gene>
<proteinExistence type="predicted"/>
<dbReference type="Proteomes" id="UP000251197">
    <property type="component" value="Unassembled WGS sequence"/>
</dbReference>
<dbReference type="EMBL" id="UAVU01000003">
    <property type="protein sequence ID" value="SQA96552.1"/>
    <property type="molecule type" value="Genomic_DNA"/>
</dbReference>
<protein>
    <submittedName>
        <fullName evidence="2">Uncharacterized protein</fullName>
    </submittedName>
</protein>
<evidence type="ECO:0000313" key="2">
    <source>
        <dbReference type="EMBL" id="SQA96552.1"/>
    </source>
</evidence>
<feature type="transmembrane region" description="Helical" evidence="1">
    <location>
        <begin position="51"/>
        <end position="70"/>
    </location>
</feature>
<feature type="transmembrane region" description="Helical" evidence="1">
    <location>
        <begin position="90"/>
        <end position="108"/>
    </location>
</feature>
<keyword evidence="1" id="KW-1133">Transmembrane helix</keyword>
<dbReference type="AlphaFoldDB" id="A0A2X2STQ1"/>
<keyword evidence="1" id="KW-0812">Transmembrane</keyword>
<accession>A0A2X2STQ1</accession>